<dbReference type="InterPro" id="IPR029033">
    <property type="entry name" value="His_PPase_superfam"/>
</dbReference>
<reference evidence="1 2" key="1">
    <citation type="submission" date="2020-01" db="EMBL/GenBank/DDBJ databases">
        <authorList>
            <person name="Kim M.K."/>
        </authorList>
    </citation>
    <scope>NUCLEOTIDE SEQUENCE [LARGE SCALE GENOMIC DNA]</scope>
    <source>
        <strain evidence="1 2">BT213</strain>
    </source>
</reference>
<dbReference type="InterPro" id="IPR050275">
    <property type="entry name" value="PGM_Phosphatase"/>
</dbReference>
<dbReference type="SMART" id="SM00855">
    <property type="entry name" value="PGAM"/>
    <property type="match status" value="1"/>
</dbReference>
<dbReference type="SUPFAM" id="SSF53254">
    <property type="entry name" value="Phosphoglycerate mutase-like"/>
    <property type="match status" value="1"/>
</dbReference>
<comment type="caution">
    <text evidence="1">The sequence shown here is derived from an EMBL/GenBank/DDBJ whole genome shotgun (WGS) entry which is preliminary data.</text>
</comment>
<dbReference type="InterPro" id="IPR013078">
    <property type="entry name" value="His_Pase_superF_clade-1"/>
</dbReference>
<dbReference type="Pfam" id="PF00300">
    <property type="entry name" value="His_Phos_1"/>
    <property type="match status" value="1"/>
</dbReference>
<dbReference type="PANTHER" id="PTHR48100">
    <property type="entry name" value="BROAD-SPECIFICITY PHOSPHATASE YOR283W-RELATED"/>
    <property type="match status" value="1"/>
</dbReference>
<dbReference type="AlphaFoldDB" id="A0A6B2GX47"/>
<protein>
    <submittedName>
        <fullName evidence="1">Phosphohistidine phosphatase</fullName>
    </submittedName>
</protein>
<accession>A0A6B2GX47</accession>
<dbReference type="EMBL" id="JAAEAA010000006">
    <property type="protein sequence ID" value="NDK55509.1"/>
    <property type="molecule type" value="Genomic_DNA"/>
</dbReference>
<evidence type="ECO:0000313" key="2">
    <source>
        <dbReference type="Proteomes" id="UP000478546"/>
    </source>
</evidence>
<dbReference type="CDD" id="cd07067">
    <property type="entry name" value="HP_PGM_like"/>
    <property type="match status" value="1"/>
</dbReference>
<keyword evidence="2" id="KW-1185">Reference proteome</keyword>
<gene>
    <name evidence="1" type="ORF">GWO68_06235</name>
</gene>
<organism evidence="1 2">
    <name type="scientific">Pontibacter fetidus</name>
    <dbReference type="NCBI Taxonomy" id="2700082"/>
    <lineage>
        <taxon>Bacteria</taxon>
        <taxon>Pseudomonadati</taxon>
        <taxon>Bacteroidota</taxon>
        <taxon>Cytophagia</taxon>
        <taxon>Cytophagales</taxon>
        <taxon>Hymenobacteraceae</taxon>
        <taxon>Pontibacter</taxon>
    </lineage>
</organism>
<dbReference type="Gene3D" id="3.40.50.1240">
    <property type="entry name" value="Phosphoglycerate mutase-like"/>
    <property type="match status" value="1"/>
</dbReference>
<dbReference type="RefSeq" id="WP_162345567.1">
    <property type="nucleotide sequence ID" value="NZ_JAAEAA010000006.1"/>
</dbReference>
<name>A0A6B2GX47_9BACT</name>
<dbReference type="Proteomes" id="UP000478546">
    <property type="component" value="Unassembled WGS sequence"/>
</dbReference>
<dbReference type="GO" id="GO:0016791">
    <property type="term" value="F:phosphatase activity"/>
    <property type="evidence" value="ECO:0007669"/>
    <property type="project" value="TreeGrafter"/>
</dbReference>
<evidence type="ECO:0000313" key="1">
    <source>
        <dbReference type="EMBL" id="NDK55509.1"/>
    </source>
</evidence>
<sequence length="164" mass="18801">MQRYLFICRHAETYDPYPLQPDFERELTPEGIRQANETGKWVREHYQKVDAILCSPARRASATAHIVANRLYFNHDHILYDPEIYNPKESQLLRSISQLPDSVKKVLLVSHNPALTQLLRNLVNKNLAYMEPGQVVAVSLQLEQWQDIYVTTGELAGSSLAQAL</sequence>
<proteinExistence type="predicted"/>